<dbReference type="InterPro" id="IPR002725">
    <property type="entry name" value="YgjP-like_metallopeptidase"/>
</dbReference>
<dbReference type="RefSeq" id="WP_169144538.1">
    <property type="nucleotide sequence ID" value="NZ_JABBGA010000002.1"/>
</dbReference>
<feature type="domain" description="YgjP-like metallopeptidase" evidence="1">
    <location>
        <begin position="28"/>
        <end position="236"/>
    </location>
</feature>
<proteinExistence type="predicted"/>
<reference evidence="2 3" key="1">
    <citation type="submission" date="2020-04" db="EMBL/GenBank/DDBJ databases">
        <title>Zoogloea sp. G-4-1-14 isolated from soil.</title>
        <authorList>
            <person name="Dahal R.H."/>
        </authorList>
    </citation>
    <scope>NUCLEOTIDE SEQUENCE [LARGE SCALE GENOMIC DNA]</scope>
    <source>
        <strain evidence="2 3">G-4-1-14</strain>
    </source>
</reference>
<gene>
    <name evidence="2" type="ORF">HHL15_04055</name>
</gene>
<dbReference type="Pfam" id="PF01863">
    <property type="entry name" value="YgjP-like"/>
    <property type="match status" value="1"/>
</dbReference>
<keyword evidence="3" id="KW-1185">Reference proteome</keyword>
<dbReference type="EMBL" id="JABBGA010000002">
    <property type="protein sequence ID" value="NML24899.1"/>
    <property type="molecule type" value="Genomic_DNA"/>
</dbReference>
<evidence type="ECO:0000313" key="3">
    <source>
        <dbReference type="Proteomes" id="UP000580043"/>
    </source>
</evidence>
<dbReference type="Proteomes" id="UP000580043">
    <property type="component" value="Unassembled WGS sequence"/>
</dbReference>
<dbReference type="PANTHER" id="PTHR30399">
    <property type="entry name" value="UNCHARACTERIZED PROTEIN YGJP"/>
    <property type="match status" value="1"/>
</dbReference>
<organism evidence="2 3">
    <name type="scientific">Zoogloea dura</name>
    <dbReference type="NCBI Taxonomy" id="2728840"/>
    <lineage>
        <taxon>Bacteria</taxon>
        <taxon>Pseudomonadati</taxon>
        <taxon>Pseudomonadota</taxon>
        <taxon>Betaproteobacteria</taxon>
        <taxon>Rhodocyclales</taxon>
        <taxon>Zoogloeaceae</taxon>
        <taxon>Zoogloea</taxon>
    </lineage>
</organism>
<evidence type="ECO:0000313" key="2">
    <source>
        <dbReference type="EMBL" id="NML24899.1"/>
    </source>
</evidence>
<dbReference type="AlphaFoldDB" id="A0A848G195"/>
<comment type="caution">
    <text evidence="2">The sequence shown here is derived from an EMBL/GenBank/DDBJ whole genome shotgun (WGS) entry which is preliminary data.</text>
</comment>
<evidence type="ECO:0000259" key="1">
    <source>
        <dbReference type="Pfam" id="PF01863"/>
    </source>
</evidence>
<name>A0A848G195_9RHOO</name>
<dbReference type="CDD" id="cd07344">
    <property type="entry name" value="M48_yhfN_like"/>
    <property type="match status" value="1"/>
</dbReference>
<dbReference type="Gene3D" id="3.30.2010.10">
    <property type="entry name" value="Metalloproteases ('zincins'), catalytic domain"/>
    <property type="match status" value="1"/>
</dbReference>
<accession>A0A848G195</accession>
<protein>
    <submittedName>
        <fullName evidence="2">M48 family metallopeptidase</fullName>
    </submittedName>
</protein>
<dbReference type="InterPro" id="IPR053136">
    <property type="entry name" value="UTP_pyrophosphatase-like"/>
</dbReference>
<sequence length="244" mass="27065">MSAPALESREIELAGQRVGYTLRRSVRKTLGLRIDHRGLTVGVPLRVGLGDIESFIRKHADWVVDQLQARPALPPAESCEPCDGAEIPVLGLPWRLRIGRGGNRIVWHEGIKLGESGPVLELALRAGSSARALLLKALQQRGLELFRNRVEEYCLRLGRPVPLVGLSSARTRWGSCSSRTGIRLHWRLIHLPLPLIDYVVAHEVAHLVEMNHSPKFWSVVESLYPDHASARRALRQAGAALPVL</sequence>
<dbReference type="PANTHER" id="PTHR30399:SF1">
    <property type="entry name" value="UTP PYROPHOSPHATASE"/>
    <property type="match status" value="1"/>
</dbReference>